<sequence>MLPSVVIYLAKKYSVKIIYFEQGPFNTTMIDEMGVNANVSFAPSLNKLTAEQIEKLNNFKTNYKNKQVKKYWYNYKFSTKERLNNLATLFLMYPPKLFLKKTPVDLQIGLSFQSFFVEKIKSKFLFNTANHSEAEVEVLPKKYIGLYLQVPVDAQLIEHSPNYQCFYEMVKDVVDALPSGYALIIREHPQYRNKYDNRIYDLINNNPKIYLGNKVDLNNLLINAEVNILNNSAVGIESLLLGTKVVTLGNSYYSNKGVTFDFYRGAPLSDLLSKAVNAEFNQEVVDSFLYELIFIFLSKGHFQDDSLLFPKFPMALNKIFK</sequence>
<name>A0AAC9UG56_9GAMM</name>
<evidence type="ECO:0000313" key="2">
    <source>
        <dbReference type="Proteomes" id="UP000198329"/>
    </source>
</evidence>
<dbReference type="KEGG" id="png:PNIG_a0499"/>
<organism evidence="1 2">
    <name type="scientific">Pseudoalteromonas nigrifaciens</name>
    <dbReference type="NCBI Taxonomy" id="28109"/>
    <lineage>
        <taxon>Bacteria</taxon>
        <taxon>Pseudomonadati</taxon>
        <taxon>Pseudomonadota</taxon>
        <taxon>Gammaproteobacteria</taxon>
        <taxon>Alteromonadales</taxon>
        <taxon>Pseudoalteromonadaceae</taxon>
        <taxon>Pseudoalteromonas</taxon>
    </lineage>
</organism>
<dbReference type="Pfam" id="PF05159">
    <property type="entry name" value="Capsule_synth"/>
    <property type="match status" value="1"/>
</dbReference>
<keyword evidence="2" id="KW-1185">Reference proteome</keyword>
<proteinExistence type="predicted"/>
<dbReference type="Proteomes" id="UP000198329">
    <property type="component" value="Chromosome I"/>
</dbReference>
<dbReference type="GO" id="GO:0015774">
    <property type="term" value="P:polysaccharide transport"/>
    <property type="evidence" value="ECO:0007669"/>
    <property type="project" value="InterPro"/>
</dbReference>
<evidence type="ECO:0000313" key="1">
    <source>
        <dbReference type="EMBL" id="ASM52809.1"/>
    </source>
</evidence>
<dbReference type="Gene3D" id="3.40.50.12580">
    <property type="match status" value="1"/>
</dbReference>
<protein>
    <recommendedName>
        <fullName evidence="3">Capsule polysaccharide biosynthesis protein</fullName>
    </recommendedName>
</protein>
<gene>
    <name evidence="1" type="ORF">PNIG_a0499</name>
</gene>
<reference evidence="1 2" key="1">
    <citation type="submission" date="2015-03" db="EMBL/GenBank/DDBJ databases">
        <authorList>
            <person name="Xie B.-B."/>
            <person name="Rong J.-C."/>
            <person name="Qin Q.-L."/>
            <person name="Zhang Y.-Z."/>
        </authorList>
    </citation>
    <scope>NUCLEOTIDE SEQUENCE [LARGE SCALE GENOMIC DNA]</scope>
    <source>
        <strain evidence="1 2">KMM 661</strain>
    </source>
</reference>
<dbReference type="GO" id="GO:0000271">
    <property type="term" value="P:polysaccharide biosynthetic process"/>
    <property type="evidence" value="ECO:0007669"/>
    <property type="project" value="InterPro"/>
</dbReference>
<dbReference type="EMBL" id="CP011036">
    <property type="protein sequence ID" value="ASM52809.1"/>
    <property type="molecule type" value="Genomic_DNA"/>
</dbReference>
<evidence type="ECO:0008006" key="3">
    <source>
        <dbReference type="Google" id="ProtNLM"/>
    </source>
</evidence>
<dbReference type="AlphaFoldDB" id="A0AAC9UG56"/>
<dbReference type="InterPro" id="IPR007833">
    <property type="entry name" value="Capsule_polysaccharide_synth"/>
</dbReference>
<accession>A0AAC9UG56</accession>
<dbReference type="InterPro" id="IPR043148">
    <property type="entry name" value="TagF_C"/>
</dbReference>